<keyword evidence="3" id="KW-1185">Reference proteome</keyword>
<protein>
    <recommendedName>
        <fullName evidence="4">Phage abortive infection protein</fullName>
    </recommendedName>
</protein>
<comment type="caution">
    <text evidence="2">The sequence shown here is derived from an EMBL/GenBank/DDBJ whole genome shotgun (WGS) entry which is preliminary data.</text>
</comment>
<organism evidence="2 3">
    <name type="scientific">Ancylomarina longa</name>
    <dbReference type="NCBI Taxonomy" id="2487017"/>
    <lineage>
        <taxon>Bacteria</taxon>
        <taxon>Pseudomonadati</taxon>
        <taxon>Bacteroidota</taxon>
        <taxon>Bacteroidia</taxon>
        <taxon>Marinilabiliales</taxon>
        <taxon>Marinifilaceae</taxon>
        <taxon>Ancylomarina</taxon>
    </lineage>
</organism>
<dbReference type="RefSeq" id="WP_127344941.1">
    <property type="nucleotide sequence ID" value="NZ_RJJX01000035.1"/>
</dbReference>
<sequence>MSKKSSFSDLKRVITYKRVALLSILIGVGIMAIFGYLLLVGNYEYSGKDITLDSIDLTYKIGSFLGAVIGPFWTLAGVFLYYTALNYQKDEIKKSQEATQIQSFETTFFNLLNNQRSITENIKGIFTTSKDLNYSRFQIMGLDYFRISKQALNYLFKSISYKKHLGRFSEESLKEEIAIIHEEYPQYEHELLLTEENDIQKLKIFNKTYNLTEDIWDNLSRTEVFEKEKKSYELFFKVHHYEIGHYFRHLYNILNFIESSEKHFSERNIVFDHKKYANFIQAQMSSFELMLLFYNVLFFDKTKRLVLKYGILDNLAKEDLINTSDYFEQTGIKLKTRDELLFS</sequence>
<dbReference type="InterPro" id="IPR031709">
    <property type="entry name" value="PutAbiC"/>
</dbReference>
<evidence type="ECO:0008006" key="4">
    <source>
        <dbReference type="Google" id="ProtNLM"/>
    </source>
</evidence>
<feature type="transmembrane region" description="Helical" evidence="1">
    <location>
        <begin position="20"/>
        <end position="41"/>
    </location>
</feature>
<keyword evidence="1" id="KW-0472">Membrane</keyword>
<dbReference type="EMBL" id="RJJX01000035">
    <property type="protein sequence ID" value="RUT72933.1"/>
    <property type="molecule type" value="Genomic_DNA"/>
</dbReference>
<evidence type="ECO:0000313" key="3">
    <source>
        <dbReference type="Proteomes" id="UP000282985"/>
    </source>
</evidence>
<keyword evidence="1" id="KW-0812">Transmembrane</keyword>
<feature type="transmembrane region" description="Helical" evidence="1">
    <location>
        <begin position="61"/>
        <end position="84"/>
    </location>
</feature>
<keyword evidence="1" id="KW-1133">Transmembrane helix</keyword>
<reference evidence="2 3" key="1">
    <citation type="submission" date="2018-11" db="EMBL/GenBank/DDBJ databases">
        <title>Parancylomarina longa gen. nov., sp. nov., isolated from sediments of southern Okinawa.</title>
        <authorList>
            <person name="Fu T."/>
        </authorList>
    </citation>
    <scope>NUCLEOTIDE SEQUENCE [LARGE SCALE GENOMIC DNA]</scope>
    <source>
        <strain evidence="2 3">T3-2 S1-C</strain>
    </source>
</reference>
<dbReference type="Proteomes" id="UP000282985">
    <property type="component" value="Unassembled WGS sequence"/>
</dbReference>
<name>A0A434AEY2_9BACT</name>
<dbReference type="OrthoDB" id="1850524at2"/>
<accession>A0A434AEY2</accession>
<proteinExistence type="predicted"/>
<evidence type="ECO:0000256" key="1">
    <source>
        <dbReference type="SAM" id="Phobius"/>
    </source>
</evidence>
<gene>
    <name evidence="2" type="ORF">DLK05_15855</name>
</gene>
<dbReference type="AlphaFoldDB" id="A0A434AEY2"/>
<dbReference type="Pfam" id="PF16872">
    <property type="entry name" value="putAbiC"/>
    <property type="match status" value="1"/>
</dbReference>
<evidence type="ECO:0000313" key="2">
    <source>
        <dbReference type="EMBL" id="RUT72933.1"/>
    </source>
</evidence>